<evidence type="ECO:0000313" key="1">
    <source>
        <dbReference type="EMBL" id="PVH66015.1"/>
    </source>
</evidence>
<dbReference type="AlphaFoldDB" id="A0A2T8KV22"/>
<organism evidence="1">
    <name type="scientific">Panicum hallii</name>
    <dbReference type="NCBI Taxonomy" id="206008"/>
    <lineage>
        <taxon>Eukaryota</taxon>
        <taxon>Viridiplantae</taxon>
        <taxon>Streptophyta</taxon>
        <taxon>Embryophyta</taxon>
        <taxon>Tracheophyta</taxon>
        <taxon>Spermatophyta</taxon>
        <taxon>Magnoliopsida</taxon>
        <taxon>Liliopsida</taxon>
        <taxon>Poales</taxon>
        <taxon>Poaceae</taxon>
        <taxon>PACMAD clade</taxon>
        <taxon>Panicoideae</taxon>
        <taxon>Panicodae</taxon>
        <taxon>Paniceae</taxon>
        <taxon>Panicinae</taxon>
        <taxon>Panicum</taxon>
        <taxon>Panicum sect. Panicum</taxon>
    </lineage>
</organism>
<sequence length="65" mass="7084">MWSCSGTTASPRAPPTRPLFTRLLHKPIAQPAIFSLSPFHSFFRFLSKNTMAASIAPAKSVSPQP</sequence>
<protein>
    <submittedName>
        <fullName evidence="1">Uncharacterized protein</fullName>
    </submittedName>
</protein>
<name>A0A2T8KV22_9POAL</name>
<dbReference type="Proteomes" id="UP000243499">
    <property type="component" value="Chromosome 1"/>
</dbReference>
<proteinExistence type="predicted"/>
<gene>
    <name evidence="1" type="ORF">PAHAL_1G127000</name>
</gene>
<dbReference type="EMBL" id="CM008046">
    <property type="protein sequence ID" value="PVH66015.1"/>
    <property type="molecule type" value="Genomic_DNA"/>
</dbReference>
<dbReference type="Gramene" id="PVH66015">
    <property type="protein sequence ID" value="PVH66015"/>
    <property type="gene ID" value="PAHAL_1G127000"/>
</dbReference>
<reference evidence="1" key="1">
    <citation type="submission" date="2018-04" db="EMBL/GenBank/DDBJ databases">
        <title>WGS assembly of Panicum hallii.</title>
        <authorList>
            <person name="Lovell J."/>
            <person name="Jenkins J."/>
            <person name="Lowry D."/>
            <person name="Mamidi S."/>
            <person name="Sreedasyam A."/>
            <person name="Weng X."/>
            <person name="Barry K."/>
            <person name="Bonette J."/>
            <person name="Campitelli B."/>
            <person name="Daum C."/>
            <person name="Gordon S."/>
            <person name="Gould B."/>
            <person name="Lipzen A."/>
            <person name="Macqueen A."/>
            <person name="Palacio-Mejia J."/>
            <person name="Plott C."/>
            <person name="Shakirov E."/>
            <person name="Shu S."/>
            <person name="Yoshinaga Y."/>
            <person name="Zane M."/>
            <person name="Rokhsar D."/>
            <person name="Grimwood J."/>
            <person name="Schmutz J."/>
            <person name="Juenger T."/>
        </authorList>
    </citation>
    <scope>NUCLEOTIDE SEQUENCE [LARGE SCALE GENOMIC DNA]</scope>
    <source>
        <strain evidence="1">FIL2</strain>
    </source>
</reference>
<accession>A0A2T8KV22</accession>